<dbReference type="AlphaFoldDB" id="A0AAD7RUX5"/>
<accession>A0AAD7RUX5</accession>
<reference evidence="1" key="1">
    <citation type="journal article" date="2023" name="Science">
        <title>Genome structures resolve the early diversification of teleost fishes.</title>
        <authorList>
            <person name="Parey E."/>
            <person name="Louis A."/>
            <person name="Montfort J."/>
            <person name="Bouchez O."/>
            <person name="Roques C."/>
            <person name="Iampietro C."/>
            <person name="Lluch J."/>
            <person name="Castinel A."/>
            <person name="Donnadieu C."/>
            <person name="Desvignes T."/>
            <person name="Floi Bucao C."/>
            <person name="Jouanno E."/>
            <person name="Wen M."/>
            <person name="Mejri S."/>
            <person name="Dirks R."/>
            <person name="Jansen H."/>
            <person name="Henkel C."/>
            <person name="Chen W.J."/>
            <person name="Zahm M."/>
            <person name="Cabau C."/>
            <person name="Klopp C."/>
            <person name="Thompson A.W."/>
            <person name="Robinson-Rechavi M."/>
            <person name="Braasch I."/>
            <person name="Lecointre G."/>
            <person name="Bobe J."/>
            <person name="Postlethwait J.H."/>
            <person name="Berthelot C."/>
            <person name="Roest Crollius H."/>
            <person name="Guiguen Y."/>
        </authorList>
    </citation>
    <scope>NUCLEOTIDE SEQUENCE</scope>
    <source>
        <strain evidence="1">NC1722</strain>
    </source>
</reference>
<organism evidence="1 2">
    <name type="scientific">Aldrovandia affinis</name>
    <dbReference type="NCBI Taxonomy" id="143900"/>
    <lineage>
        <taxon>Eukaryota</taxon>
        <taxon>Metazoa</taxon>
        <taxon>Chordata</taxon>
        <taxon>Craniata</taxon>
        <taxon>Vertebrata</taxon>
        <taxon>Euteleostomi</taxon>
        <taxon>Actinopterygii</taxon>
        <taxon>Neopterygii</taxon>
        <taxon>Teleostei</taxon>
        <taxon>Notacanthiformes</taxon>
        <taxon>Halosauridae</taxon>
        <taxon>Aldrovandia</taxon>
    </lineage>
</organism>
<protein>
    <submittedName>
        <fullName evidence="1">Uncharacterized protein</fullName>
    </submittedName>
</protein>
<dbReference type="EMBL" id="JAINUG010000166">
    <property type="protein sequence ID" value="KAJ8390743.1"/>
    <property type="molecule type" value="Genomic_DNA"/>
</dbReference>
<sequence length="68" mass="7454">MRDCSESRAVARSHPRVLIQRRGSGADVDLGRFAEPACLSIAASTSAFSHFSKRRKSIPDCLRATVLH</sequence>
<dbReference type="Proteomes" id="UP001221898">
    <property type="component" value="Unassembled WGS sequence"/>
</dbReference>
<proteinExistence type="predicted"/>
<gene>
    <name evidence="1" type="ORF">AAFF_G00101230</name>
</gene>
<evidence type="ECO:0000313" key="1">
    <source>
        <dbReference type="EMBL" id="KAJ8390743.1"/>
    </source>
</evidence>
<name>A0AAD7RUX5_9TELE</name>
<evidence type="ECO:0000313" key="2">
    <source>
        <dbReference type="Proteomes" id="UP001221898"/>
    </source>
</evidence>
<keyword evidence="2" id="KW-1185">Reference proteome</keyword>
<comment type="caution">
    <text evidence="1">The sequence shown here is derived from an EMBL/GenBank/DDBJ whole genome shotgun (WGS) entry which is preliminary data.</text>
</comment>